<evidence type="ECO:0000256" key="4">
    <source>
        <dbReference type="ARBA" id="ARBA00023136"/>
    </source>
</evidence>
<feature type="chain" id="PRO_5038010023" evidence="6">
    <location>
        <begin position="22"/>
        <end position="551"/>
    </location>
</feature>
<accession>A0A921E844</accession>
<evidence type="ECO:0000256" key="2">
    <source>
        <dbReference type="ARBA" id="ARBA00006275"/>
    </source>
</evidence>
<dbReference type="SUPFAM" id="SSF48452">
    <property type="entry name" value="TPR-like"/>
    <property type="match status" value="1"/>
</dbReference>
<evidence type="ECO:0000313" key="9">
    <source>
        <dbReference type="Proteomes" id="UP000711407"/>
    </source>
</evidence>
<gene>
    <name evidence="8" type="ORF">K8V47_04065</name>
</gene>
<organism evidence="8 9">
    <name type="scientific">Candidatus Amulumruptor caecigallinarius</name>
    <dbReference type="NCBI Taxonomy" id="2109911"/>
    <lineage>
        <taxon>Bacteria</taxon>
        <taxon>Pseudomonadati</taxon>
        <taxon>Bacteroidota</taxon>
        <taxon>Bacteroidia</taxon>
        <taxon>Bacteroidales</taxon>
        <taxon>Muribaculaceae</taxon>
        <taxon>Candidatus Amulumruptor</taxon>
    </lineage>
</organism>
<evidence type="ECO:0000256" key="5">
    <source>
        <dbReference type="ARBA" id="ARBA00023237"/>
    </source>
</evidence>
<comment type="similarity">
    <text evidence="2">Belongs to the SusD family.</text>
</comment>
<name>A0A921E844_9BACT</name>
<evidence type="ECO:0000256" key="1">
    <source>
        <dbReference type="ARBA" id="ARBA00004442"/>
    </source>
</evidence>
<dbReference type="Pfam" id="PF07980">
    <property type="entry name" value="SusD_RagB"/>
    <property type="match status" value="1"/>
</dbReference>
<dbReference type="AlphaFoldDB" id="A0A921E844"/>
<dbReference type="InterPro" id="IPR011990">
    <property type="entry name" value="TPR-like_helical_dom_sf"/>
</dbReference>
<dbReference type="GO" id="GO:0009279">
    <property type="term" value="C:cell outer membrane"/>
    <property type="evidence" value="ECO:0007669"/>
    <property type="project" value="UniProtKB-SubCell"/>
</dbReference>
<dbReference type="EMBL" id="DYXT01000023">
    <property type="protein sequence ID" value="HJE38919.1"/>
    <property type="molecule type" value="Genomic_DNA"/>
</dbReference>
<protein>
    <submittedName>
        <fullName evidence="8">RagB/SusD family nutrient uptake outer membrane protein</fullName>
    </submittedName>
</protein>
<dbReference type="Gene3D" id="1.10.3780.10">
    <property type="entry name" value="SusD-like"/>
    <property type="match status" value="1"/>
</dbReference>
<feature type="domain" description="RagB/SusD" evidence="7">
    <location>
        <begin position="358"/>
        <end position="551"/>
    </location>
</feature>
<evidence type="ECO:0000259" key="7">
    <source>
        <dbReference type="Pfam" id="PF07980"/>
    </source>
</evidence>
<proteinExistence type="inferred from homology"/>
<feature type="signal peptide" evidence="6">
    <location>
        <begin position="1"/>
        <end position="21"/>
    </location>
</feature>
<comment type="subcellular location">
    <subcellularLocation>
        <location evidence="1">Cell outer membrane</location>
    </subcellularLocation>
</comment>
<keyword evidence="3 6" id="KW-0732">Signal</keyword>
<keyword evidence="4" id="KW-0472">Membrane</keyword>
<keyword evidence="5" id="KW-0998">Cell outer membrane</keyword>
<dbReference type="Gene3D" id="1.25.40.390">
    <property type="match status" value="1"/>
</dbReference>
<dbReference type="InterPro" id="IPR012944">
    <property type="entry name" value="SusD_RagB_dom"/>
</dbReference>
<evidence type="ECO:0000313" key="8">
    <source>
        <dbReference type="EMBL" id="HJE38919.1"/>
    </source>
</evidence>
<dbReference type="Proteomes" id="UP000711407">
    <property type="component" value="Unassembled WGS sequence"/>
</dbReference>
<evidence type="ECO:0000256" key="3">
    <source>
        <dbReference type="ARBA" id="ARBA00022729"/>
    </source>
</evidence>
<reference evidence="8" key="2">
    <citation type="submission" date="2021-09" db="EMBL/GenBank/DDBJ databases">
        <authorList>
            <person name="Gilroy R."/>
        </authorList>
    </citation>
    <scope>NUCLEOTIDE SEQUENCE</scope>
    <source>
        <strain evidence="8">4100</strain>
    </source>
</reference>
<reference evidence="8" key="1">
    <citation type="journal article" date="2021" name="PeerJ">
        <title>Extensive microbial diversity within the chicken gut microbiome revealed by metagenomics and culture.</title>
        <authorList>
            <person name="Gilroy R."/>
            <person name="Ravi A."/>
            <person name="Getino M."/>
            <person name="Pursley I."/>
            <person name="Horton D.L."/>
            <person name="Alikhan N.F."/>
            <person name="Baker D."/>
            <person name="Gharbi K."/>
            <person name="Hall N."/>
            <person name="Watson M."/>
            <person name="Adriaenssens E.M."/>
            <person name="Foster-Nyarko E."/>
            <person name="Jarju S."/>
            <person name="Secka A."/>
            <person name="Antonio M."/>
            <person name="Oren A."/>
            <person name="Chaudhuri R.R."/>
            <person name="La Ragione R."/>
            <person name="Hildebrand F."/>
            <person name="Pallen M.J."/>
        </authorList>
    </citation>
    <scope>NUCLEOTIDE SEQUENCE</scope>
    <source>
        <strain evidence="8">4100</strain>
    </source>
</reference>
<dbReference type="Gene3D" id="1.25.40.10">
    <property type="entry name" value="Tetratricopeptide repeat domain"/>
    <property type="match status" value="1"/>
</dbReference>
<comment type="caution">
    <text evidence="8">The sequence shown here is derived from an EMBL/GenBank/DDBJ whole genome shotgun (WGS) entry which is preliminary data.</text>
</comment>
<sequence length="551" mass="61213">MKTINKFILSIGAVASMALGACTNDLDLLPTDPSKITAGTFDEDPVGYMDRVMADCYLQFSTYGANGNAAVSGTDGGMTTFQRGLFILETIPTDEANWLPAADADYGLIQYGIASPSNTIMYGVYSRLMINVATCTDFIQTVNNGYFNIPAEAQGRADEYIRQAKILRAAAYYYLIDLWGNVPYANDDTSIGSVPPQMDRAELFGIMTNELEQVVAAYNGNASQSWGYVGLEVAEALLVKYYLNAEVYAGTPRWSDAIRHAENIITRHKGTGFVASDGTATGLAQNYSTLFAANNRQYANGGSSDVHENLWVIPSDTEHMTSYANSMFMIAAWIGGDQNAKYNNTEAWKCMSTRPEFAAIFDWDSNMTYSDDQRVAWWCTADDGFSFSDLTYNQASWGNNGYLAIKYTNWNLDEYGDKMASQPNATGQLSNDYAVIRLAEIYLSAAEAYMHTGNSAKALTYTNFIRERAGLMPWTAGEFNLDNLYKERARELYTENTRRTDLIRAGKWISGYNWTWKNQTLKGSDFPAHYNLYPLPSTIVTLSGMKQNPGY</sequence>
<evidence type="ECO:0000256" key="6">
    <source>
        <dbReference type="SAM" id="SignalP"/>
    </source>
</evidence>
<dbReference type="PROSITE" id="PS51257">
    <property type="entry name" value="PROKAR_LIPOPROTEIN"/>
    <property type="match status" value="1"/>
</dbReference>